<dbReference type="Proteomes" id="UP000315295">
    <property type="component" value="Unassembled WGS sequence"/>
</dbReference>
<dbReference type="EMBL" id="VIEB01000342">
    <property type="protein sequence ID" value="TQD94455.1"/>
    <property type="molecule type" value="Genomic_DNA"/>
</dbReference>
<feature type="chain" id="PRO_5021884720" description="Glycine-rich protein" evidence="1">
    <location>
        <begin position="23"/>
        <end position="142"/>
    </location>
</feature>
<organism evidence="2 3">
    <name type="scientific">Malus baccata</name>
    <name type="common">Siberian crab apple</name>
    <name type="synonym">Pyrus baccata</name>
    <dbReference type="NCBI Taxonomy" id="106549"/>
    <lineage>
        <taxon>Eukaryota</taxon>
        <taxon>Viridiplantae</taxon>
        <taxon>Streptophyta</taxon>
        <taxon>Embryophyta</taxon>
        <taxon>Tracheophyta</taxon>
        <taxon>Spermatophyta</taxon>
        <taxon>Magnoliopsida</taxon>
        <taxon>eudicotyledons</taxon>
        <taxon>Gunneridae</taxon>
        <taxon>Pentapetalae</taxon>
        <taxon>rosids</taxon>
        <taxon>fabids</taxon>
        <taxon>Rosales</taxon>
        <taxon>Rosaceae</taxon>
        <taxon>Amygdaloideae</taxon>
        <taxon>Maleae</taxon>
        <taxon>Malus</taxon>
    </lineage>
</organism>
<evidence type="ECO:0000256" key="1">
    <source>
        <dbReference type="SAM" id="SignalP"/>
    </source>
</evidence>
<name>A0A540M6X9_MALBA</name>
<feature type="signal peptide" evidence="1">
    <location>
        <begin position="1"/>
        <end position="22"/>
    </location>
</feature>
<comment type="caution">
    <text evidence="2">The sequence shown here is derived from an EMBL/GenBank/DDBJ whole genome shotgun (WGS) entry which is preliminary data.</text>
</comment>
<accession>A0A540M6X9</accession>
<keyword evidence="1" id="KW-0732">Signal</keyword>
<keyword evidence="3" id="KW-1185">Reference proteome</keyword>
<dbReference type="AlphaFoldDB" id="A0A540M6X9"/>
<dbReference type="STRING" id="106549.A0A540M6X9"/>
<evidence type="ECO:0000313" key="2">
    <source>
        <dbReference type="EMBL" id="TQD94455.1"/>
    </source>
</evidence>
<dbReference type="PANTHER" id="PTHR34463">
    <property type="entry name" value="GLYCINE-RICH PROTEIN"/>
    <property type="match status" value="1"/>
</dbReference>
<sequence>MEMWRVILVLAFSSALLHATSARKVPGDDGHGSTTDQHTMVVHASAPVAELPTGPRDKKCIFGGVGGFAGMGGFAGAGGVMPVLSGIGGGIGKVGGIGVGGIGGGAGGLSGVGGLGGPDGSGGLGGAGGGVGGGVGDLLPHP</sequence>
<proteinExistence type="predicted"/>
<gene>
    <name evidence="2" type="ORF">C1H46_019945</name>
</gene>
<dbReference type="PANTHER" id="PTHR34463:SF12">
    <property type="entry name" value="GLYCINE-RICH PROTEIN"/>
    <property type="match status" value="1"/>
</dbReference>
<evidence type="ECO:0008006" key="4">
    <source>
        <dbReference type="Google" id="ProtNLM"/>
    </source>
</evidence>
<protein>
    <recommendedName>
        <fullName evidence="4">Glycine-rich protein</fullName>
    </recommendedName>
</protein>
<reference evidence="2 3" key="1">
    <citation type="journal article" date="2019" name="G3 (Bethesda)">
        <title>Sequencing of a Wild Apple (Malus baccata) Genome Unravels the Differences Between Cultivated and Wild Apple Species Regarding Disease Resistance and Cold Tolerance.</title>
        <authorList>
            <person name="Chen X."/>
        </authorList>
    </citation>
    <scope>NUCLEOTIDE SEQUENCE [LARGE SCALE GENOMIC DNA]</scope>
    <source>
        <strain evidence="3">cv. Shandingzi</strain>
        <tissue evidence="2">Leaves</tissue>
    </source>
</reference>
<evidence type="ECO:0000313" key="3">
    <source>
        <dbReference type="Proteomes" id="UP000315295"/>
    </source>
</evidence>